<evidence type="ECO:0000313" key="2">
    <source>
        <dbReference type="Proteomes" id="UP000054988"/>
    </source>
</evidence>
<dbReference type="AlphaFoldDB" id="A0A0W0F7L9"/>
<name>A0A0W0F7L9_MONRR</name>
<protein>
    <submittedName>
        <fullName evidence="1">Uncharacterized protein</fullName>
    </submittedName>
</protein>
<dbReference type="Proteomes" id="UP000054988">
    <property type="component" value="Unassembled WGS sequence"/>
</dbReference>
<gene>
    <name evidence="1" type="ORF">WG66_15289</name>
</gene>
<proteinExistence type="predicted"/>
<organism evidence="1 2">
    <name type="scientific">Moniliophthora roreri</name>
    <name type="common">Frosty pod rot fungus</name>
    <name type="synonym">Monilia roreri</name>
    <dbReference type="NCBI Taxonomy" id="221103"/>
    <lineage>
        <taxon>Eukaryota</taxon>
        <taxon>Fungi</taxon>
        <taxon>Dikarya</taxon>
        <taxon>Basidiomycota</taxon>
        <taxon>Agaricomycotina</taxon>
        <taxon>Agaricomycetes</taxon>
        <taxon>Agaricomycetidae</taxon>
        <taxon>Agaricales</taxon>
        <taxon>Marasmiineae</taxon>
        <taxon>Marasmiaceae</taxon>
        <taxon>Moniliophthora</taxon>
    </lineage>
</organism>
<reference evidence="1 2" key="1">
    <citation type="submission" date="2015-12" db="EMBL/GenBank/DDBJ databases">
        <title>Draft genome sequence of Moniliophthora roreri, the causal agent of frosty pod rot of cacao.</title>
        <authorList>
            <person name="Aime M.C."/>
            <person name="Diaz-Valderrama J.R."/>
            <person name="Kijpornyongpan T."/>
            <person name="Phillips-Mora W."/>
        </authorList>
    </citation>
    <scope>NUCLEOTIDE SEQUENCE [LARGE SCALE GENOMIC DNA]</scope>
    <source>
        <strain evidence="1 2">MCA 2952</strain>
    </source>
</reference>
<sequence length="130" mass="15099">MSRLELAKKSHLEANWKEFKKELTACFPEAVADYEGSRDKLERIVLKYKHIPMDGLNKALVFNRAFKIKVQKLLTVKLNPLTSNMEAVKLYTSAFEKRLMCKALSKARRVCAPDLHGQRRDDVFKLDELM</sequence>
<accession>A0A0W0F7L9</accession>
<evidence type="ECO:0000313" key="1">
    <source>
        <dbReference type="EMBL" id="KTB32146.1"/>
    </source>
</evidence>
<comment type="caution">
    <text evidence="1">The sequence shown here is derived from an EMBL/GenBank/DDBJ whole genome shotgun (WGS) entry which is preliminary data.</text>
</comment>
<dbReference type="EMBL" id="LATX01002253">
    <property type="protein sequence ID" value="KTB32146.1"/>
    <property type="molecule type" value="Genomic_DNA"/>
</dbReference>